<dbReference type="Proteomes" id="UP000593765">
    <property type="component" value="Chromosome"/>
</dbReference>
<dbReference type="InterPro" id="IPR052715">
    <property type="entry name" value="RAYT_transposase"/>
</dbReference>
<dbReference type="RefSeq" id="WP_206290940.1">
    <property type="nucleotide sequence ID" value="NZ_CP063458.1"/>
</dbReference>
<protein>
    <recommendedName>
        <fullName evidence="1">Transposase IS200-like domain-containing protein</fullName>
    </recommendedName>
</protein>
<proteinExistence type="predicted"/>
<dbReference type="Gene3D" id="3.30.70.1290">
    <property type="entry name" value="Transposase IS200-like"/>
    <property type="match status" value="1"/>
</dbReference>
<gene>
    <name evidence="2" type="ORF">IPV69_17110</name>
</gene>
<feature type="domain" description="Transposase IS200-like" evidence="1">
    <location>
        <begin position="26"/>
        <end position="146"/>
    </location>
</feature>
<dbReference type="GO" id="GO:0006313">
    <property type="term" value="P:DNA transposition"/>
    <property type="evidence" value="ECO:0007669"/>
    <property type="project" value="InterPro"/>
</dbReference>
<sequence length="200" mass="24082">MGKFRKSSYTAHEFYEEQHRFEHWYRDNSVYFITARCRDKFPAFESDPAKTVFWDRFHHWTTHYGFVPWVTSLLNNHYHTLGYLKVGENLGPLMQRLHGSVAKLVNDTLPTRHLPFWRRAGNQDYFDGCIRDVLQARRAYRYTLLQAVRAKLVRDHREYPHTIVNVDIERAVPRAVELNAFLEKIPYARYERSRLRNHGR</sequence>
<accession>A0A7M2WR43</accession>
<dbReference type="PANTHER" id="PTHR36966:SF1">
    <property type="entry name" value="REP-ASSOCIATED TYROSINE TRANSPOSASE"/>
    <property type="match status" value="1"/>
</dbReference>
<dbReference type="EMBL" id="CP063458">
    <property type="protein sequence ID" value="QOV87978.1"/>
    <property type="molecule type" value="Genomic_DNA"/>
</dbReference>
<organism evidence="2 3">
    <name type="scientific">Humisphaera borealis</name>
    <dbReference type="NCBI Taxonomy" id="2807512"/>
    <lineage>
        <taxon>Bacteria</taxon>
        <taxon>Pseudomonadati</taxon>
        <taxon>Planctomycetota</taxon>
        <taxon>Phycisphaerae</taxon>
        <taxon>Tepidisphaerales</taxon>
        <taxon>Tepidisphaeraceae</taxon>
        <taxon>Humisphaera</taxon>
    </lineage>
</organism>
<dbReference type="SUPFAM" id="SSF143422">
    <property type="entry name" value="Transposase IS200-like"/>
    <property type="match status" value="1"/>
</dbReference>
<dbReference type="GO" id="GO:0043565">
    <property type="term" value="F:sequence-specific DNA binding"/>
    <property type="evidence" value="ECO:0007669"/>
    <property type="project" value="TreeGrafter"/>
</dbReference>
<keyword evidence="3" id="KW-1185">Reference proteome</keyword>
<dbReference type="AlphaFoldDB" id="A0A7M2WR43"/>
<dbReference type="KEGG" id="hbs:IPV69_17110"/>
<reference evidence="2 3" key="1">
    <citation type="submission" date="2020-10" db="EMBL/GenBank/DDBJ databases">
        <title>Wide distribution of Phycisphaera-like planctomycetes from WD2101 soil group in peatlands and genome analysis of the first cultivated representative.</title>
        <authorList>
            <person name="Dedysh S.N."/>
            <person name="Beletsky A.V."/>
            <person name="Ivanova A."/>
            <person name="Kulichevskaya I.S."/>
            <person name="Suzina N.E."/>
            <person name="Philippov D.A."/>
            <person name="Rakitin A.L."/>
            <person name="Mardanov A.V."/>
            <person name="Ravin N.V."/>
        </authorList>
    </citation>
    <scope>NUCLEOTIDE SEQUENCE [LARGE SCALE GENOMIC DNA]</scope>
    <source>
        <strain evidence="2 3">M1803</strain>
    </source>
</reference>
<evidence type="ECO:0000259" key="1">
    <source>
        <dbReference type="SMART" id="SM01321"/>
    </source>
</evidence>
<name>A0A7M2WR43_9BACT</name>
<dbReference type="PANTHER" id="PTHR36966">
    <property type="entry name" value="REP-ASSOCIATED TYROSINE TRANSPOSASE"/>
    <property type="match status" value="1"/>
</dbReference>
<evidence type="ECO:0000313" key="2">
    <source>
        <dbReference type="EMBL" id="QOV87978.1"/>
    </source>
</evidence>
<dbReference type="InterPro" id="IPR002686">
    <property type="entry name" value="Transposase_17"/>
</dbReference>
<dbReference type="GO" id="GO:0004803">
    <property type="term" value="F:transposase activity"/>
    <property type="evidence" value="ECO:0007669"/>
    <property type="project" value="InterPro"/>
</dbReference>
<dbReference type="InterPro" id="IPR036515">
    <property type="entry name" value="Transposase_17_sf"/>
</dbReference>
<dbReference type="SMART" id="SM01321">
    <property type="entry name" value="Y1_Tnp"/>
    <property type="match status" value="1"/>
</dbReference>
<evidence type="ECO:0000313" key="3">
    <source>
        <dbReference type="Proteomes" id="UP000593765"/>
    </source>
</evidence>